<keyword evidence="4" id="KW-0012">Acyltransferase</keyword>
<comment type="catalytic activity">
    <reaction evidence="5">
        <text>glycyl-tRNA(Gly) + acetyl-CoA = N-acetylglycyl-tRNA(Gly) + CoA + H(+)</text>
        <dbReference type="Rhea" id="RHEA:81867"/>
        <dbReference type="Rhea" id="RHEA-COMP:9683"/>
        <dbReference type="Rhea" id="RHEA-COMP:19766"/>
        <dbReference type="ChEBI" id="CHEBI:15378"/>
        <dbReference type="ChEBI" id="CHEBI:57287"/>
        <dbReference type="ChEBI" id="CHEBI:57288"/>
        <dbReference type="ChEBI" id="CHEBI:78522"/>
        <dbReference type="ChEBI" id="CHEBI:232036"/>
    </reaction>
</comment>
<feature type="domain" description="N-acetyltransferase" evidence="6">
    <location>
        <begin position="1"/>
        <end position="160"/>
    </location>
</feature>
<dbReference type="PROSITE" id="PS51186">
    <property type="entry name" value="GNAT"/>
    <property type="match status" value="1"/>
</dbReference>
<reference evidence="7 8" key="1">
    <citation type="submission" date="2019-03" db="EMBL/GenBank/DDBJ databases">
        <title>Novel species of Flavobacterium.</title>
        <authorList>
            <person name="Liu Q."/>
            <person name="Xin Y.-H."/>
        </authorList>
    </citation>
    <scope>NUCLEOTIDE SEQUENCE [LARGE SCALE GENOMIC DNA]</scope>
    <source>
        <strain evidence="7 8">LB3P52</strain>
    </source>
</reference>
<dbReference type="Proteomes" id="UP000294814">
    <property type="component" value="Unassembled WGS sequence"/>
</dbReference>
<evidence type="ECO:0000256" key="4">
    <source>
        <dbReference type="ARBA" id="ARBA00023315"/>
    </source>
</evidence>
<evidence type="ECO:0000256" key="5">
    <source>
        <dbReference type="ARBA" id="ARBA00049880"/>
    </source>
</evidence>
<sequence length="167" mass="18740">MSQLSETLNSGHKKKDFFCGKEMLDDYLQKQANQDIRRKLSACFVLIDKETGFISGYYTLANNSISLDLVPSELQKQLPKSYTSIPTTLIGRLAVDRKFQGNGTGKLLLIDALKRSYELSKNIGSFAVIVDPLDEDAVNFYSKYGFITLPDSGKMFLPMKTISSLFE</sequence>
<evidence type="ECO:0000259" key="6">
    <source>
        <dbReference type="PROSITE" id="PS51186"/>
    </source>
</evidence>
<keyword evidence="3 7" id="KW-0808">Transferase</keyword>
<dbReference type="PANTHER" id="PTHR36449">
    <property type="entry name" value="ACETYLTRANSFERASE-RELATED"/>
    <property type="match status" value="1"/>
</dbReference>
<accession>A0A4R5F6U8</accession>
<name>A0A4R5F6U8_9FLAO</name>
<keyword evidence="8" id="KW-1185">Reference proteome</keyword>
<dbReference type="RefSeq" id="WP_131916560.1">
    <property type="nucleotide sequence ID" value="NZ_SMLG01000008.1"/>
</dbReference>
<comment type="caution">
    <text evidence="7">The sequence shown here is derived from an EMBL/GenBank/DDBJ whole genome shotgun (WGS) entry which is preliminary data.</text>
</comment>
<dbReference type="Gene3D" id="3.40.630.30">
    <property type="match status" value="1"/>
</dbReference>
<evidence type="ECO:0000313" key="7">
    <source>
        <dbReference type="EMBL" id="TDE43167.1"/>
    </source>
</evidence>
<keyword evidence="1" id="KW-0678">Repressor</keyword>
<evidence type="ECO:0000256" key="1">
    <source>
        <dbReference type="ARBA" id="ARBA00022491"/>
    </source>
</evidence>
<dbReference type="PANTHER" id="PTHR36449:SF1">
    <property type="entry name" value="ACETYLTRANSFERASE"/>
    <property type="match status" value="1"/>
</dbReference>
<dbReference type="AlphaFoldDB" id="A0A4R5F6U8"/>
<evidence type="ECO:0000256" key="2">
    <source>
        <dbReference type="ARBA" id="ARBA00022649"/>
    </source>
</evidence>
<dbReference type="SUPFAM" id="SSF55729">
    <property type="entry name" value="Acyl-CoA N-acyltransferases (Nat)"/>
    <property type="match status" value="1"/>
</dbReference>
<proteinExistence type="predicted"/>
<dbReference type="InterPro" id="IPR016181">
    <property type="entry name" value="Acyl_CoA_acyltransferase"/>
</dbReference>
<dbReference type="GO" id="GO:0016747">
    <property type="term" value="F:acyltransferase activity, transferring groups other than amino-acyl groups"/>
    <property type="evidence" value="ECO:0007669"/>
    <property type="project" value="InterPro"/>
</dbReference>
<gene>
    <name evidence="7" type="ORF">E0I26_11160</name>
</gene>
<organism evidence="7 8">
    <name type="scientific">Flavobacterium rhamnosiphilum</name>
    <dbReference type="NCBI Taxonomy" id="2541724"/>
    <lineage>
        <taxon>Bacteria</taxon>
        <taxon>Pseudomonadati</taxon>
        <taxon>Bacteroidota</taxon>
        <taxon>Flavobacteriia</taxon>
        <taxon>Flavobacteriales</taxon>
        <taxon>Flavobacteriaceae</taxon>
        <taxon>Flavobacterium</taxon>
    </lineage>
</organism>
<protein>
    <submittedName>
        <fullName evidence="7">GNAT family N-acetyltransferase</fullName>
    </submittedName>
</protein>
<evidence type="ECO:0000313" key="8">
    <source>
        <dbReference type="Proteomes" id="UP000294814"/>
    </source>
</evidence>
<evidence type="ECO:0000256" key="3">
    <source>
        <dbReference type="ARBA" id="ARBA00022679"/>
    </source>
</evidence>
<dbReference type="InterPro" id="IPR000182">
    <property type="entry name" value="GNAT_dom"/>
</dbReference>
<dbReference type="Pfam" id="PF13673">
    <property type="entry name" value="Acetyltransf_10"/>
    <property type="match status" value="1"/>
</dbReference>
<dbReference type="OrthoDB" id="9799147at2"/>
<dbReference type="EMBL" id="SMLG01000008">
    <property type="protein sequence ID" value="TDE43167.1"/>
    <property type="molecule type" value="Genomic_DNA"/>
</dbReference>
<keyword evidence="2" id="KW-1277">Toxin-antitoxin system</keyword>